<dbReference type="EMBL" id="ML976003">
    <property type="protein sequence ID" value="KAF1946534.1"/>
    <property type="molecule type" value="Genomic_DNA"/>
</dbReference>
<evidence type="ECO:0000313" key="2">
    <source>
        <dbReference type="EMBL" id="KAF1946534.1"/>
    </source>
</evidence>
<evidence type="ECO:0000313" key="3">
    <source>
        <dbReference type="Proteomes" id="UP000800038"/>
    </source>
</evidence>
<evidence type="ECO:0000256" key="1">
    <source>
        <dbReference type="SAM" id="Phobius"/>
    </source>
</evidence>
<keyword evidence="1" id="KW-0472">Membrane</keyword>
<sequence length="57" mass="6347">MSTPLLSLSSLFKPSLFPQVNCFKPFKLVEVLFLLLLGQVITCPLYLARSPKCCSTI</sequence>
<accession>A0A6A5T3B7</accession>
<name>A0A6A5T3B7_9PLEO</name>
<reference evidence="2" key="1">
    <citation type="journal article" date="2020" name="Stud. Mycol.">
        <title>101 Dothideomycetes genomes: a test case for predicting lifestyles and emergence of pathogens.</title>
        <authorList>
            <person name="Haridas S."/>
            <person name="Albert R."/>
            <person name="Binder M."/>
            <person name="Bloem J."/>
            <person name="Labutti K."/>
            <person name="Salamov A."/>
            <person name="Andreopoulos B."/>
            <person name="Baker S."/>
            <person name="Barry K."/>
            <person name="Bills G."/>
            <person name="Bluhm B."/>
            <person name="Cannon C."/>
            <person name="Castanera R."/>
            <person name="Culley D."/>
            <person name="Daum C."/>
            <person name="Ezra D."/>
            <person name="Gonzalez J."/>
            <person name="Henrissat B."/>
            <person name="Kuo A."/>
            <person name="Liang C."/>
            <person name="Lipzen A."/>
            <person name="Lutzoni F."/>
            <person name="Magnuson J."/>
            <person name="Mondo S."/>
            <person name="Nolan M."/>
            <person name="Ohm R."/>
            <person name="Pangilinan J."/>
            <person name="Park H.-J."/>
            <person name="Ramirez L."/>
            <person name="Alfaro M."/>
            <person name="Sun H."/>
            <person name="Tritt A."/>
            <person name="Yoshinaga Y."/>
            <person name="Zwiers L.-H."/>
            <person name="Turgeon B."/>
            <person name="Goodwin S."/>
            <person name="Spatafora J."/>
            <person name="Crous P."/>
            <person name="Grigoriev I."/>
        </authorList>
    </citation>
    <scope>NUCLEOTIDE SEQUENCE</scope>
    <source>
        <strain evidence="2">CBS 161.51</strain>
    </source>
</reference>
<organism evidence="2 3">
    <name type="scientific">Clathrospora elynae</name>
    <dbReference type="NCBI Taxonomy" id="706981"/>
    <lineage>
        <taxon>Eukaryota</taxon>
        <taxon>Fungi</taxon>
        <taxon>Dikarya</taxon>
        <taxon>Ascomycota</taxon>
        <taxon>Pezizomycotina</taxon>
        <taxon>Dothideomycetes</taxon>
        <taxon>Pleosporomycetidae</taxon>
        <taxon>Pleosporales</taxon>
        <taxon>Diademaceae</taxon>
        <taxon>Clathrospora</taxon>
    </lineage>
</organism>
<gene>
    <name evidence="2" type="ORF">EJ02DRAFT_450633</name>
</gene>
<feature type="transmembrane region" description="Helical" evidence="1">
    <location>
        <begin position="28"/>
        <end position="48"/>
    </location>
</feature>
<keyword evidence="1" id="KW-1133">Transmembrane helix</keyword>
<proteinExistence type="predicted"/>
<keyword evidence="3" id="KW-1185">Reference proteome</keyword>
<dbReference type="AlphaFoldDB" id="A0A6A5T3B7"/>
<protein>
    <submittedName>
        <fullName evidence="2">Uncharacterized protein</fullName>
    </submittedName>
</protein>
<dbReference type="Proteomes" id="UP000800038">
    <property type="component" value="Unassembled WGS sequence"/>
</dbReference>
<keyword evidence="1" id="KW-0812">Transmembrane</keyword>